<gene>
    <name evidence="2" type="primary">ga07064</name>
    <name evidence="2" type="ORF">PR202_ga07064</name>
</gene>
<reference evidence="2" key="2">
    <citation type="submission" date="2021-12" db="EMBL/GenBank/DDBJ databases">
        <title>Resequencing data analysis of finger millet.</title>
        <authorList>
            <person name="Hatakeyama M."/>
            <person name="Aluri S."/>
            <person name="Balachadran M.T."/>
            <person name="Sivarajan S.R."/>
            <person name="Poveda L."/>
            <person name="Shimizu-Inatsugi R."/>
            <person name="Schlapbach R."/>
            <person name="Sreeman S.M."/>
            <person name="Shimizu K.K."/>
        </authorList>
    </citation>
    <scope>NUCLEOTIDE SEQUENCE</scope>
</reference>
<feature type="region of interest" description="Disordered" evidence="1">
    <location>
        <begin position="67"/>
        <end position="113"/>
    </location>
</feature>
<protein>
    <submittedName>
        <fullName evidence="2">Uncharacterized protein</fullName>
    </submittedName>
</protein>
<feature type="region of interest" description="Disordered" evidence="1">
    <location>
        <begin position="1"/>
        <end position="51"/>
    </location>
</feature>
<evidence type="ECO:0000256" key="1">
    <source>
        <dbReference type="SAM" id="MobiDB-lite"/>
    </source>
</evidence>
<sequence length="113" mass="11700">MAVLGSCGGDKENVRPPSAAARGITVRKQSAMKRPGVGSKKASALRRRPPLRDITDLFSPAALAPPSSAVADAALSPTGEEPEAARRGAAPSAAVAVAQRQQGRMRSLRKGFR</sequence>
<dbReference type="Proteomes" id="UP001054889">
    <property type="component" value="Unassembled WGS sequence"/>
</dbReference>
<keyword evidence="3" id="KW-1185">Reference proteome</keyword>
<reference evidence="2" key="1">
    <citation type="journal article" date="2018" name="DNA Res.">
        <title>Multiple hybrid de novo genome assembly of finger millet, an orphan allotetraploid crop.</title>
        <authorList>
            <person name="Hatakeyama M."/>
            <person name="Aluri S."/>
            <person name="Balachadran M.T."/>
            <person name="Sivarajan S.R."/>
            <person name="Patrignani A."/>
            <person name="Gruter S."/>
            <person name="Poveda L."/>
            <person name="Shimizu-Inatsugi R."/>
            <person name="Baeten J."/>
            <person name="Francoijs K.J."/>
            <person name="Nataraja K.N."/>
            <person name="Reddy Y.A.N."/>
            <person name="Phadnis S."/>
            <person name="Ravikumar R.L."/>
            <person name="Schlapbach R."/>
            <person name="Sreeman S.M."/>
            <person name="Shimizu K.K."/>
        </authorList>
    </citation>
    <scope>NUCLEOTIDE SEQUENCE</scope>
</reference>
<name>A0AAV5BYC0_ELECO</name>
<evidence type="ECO:0000313" key="2">
    <source>
        <dbReference type="EMBL" id="GJM90754.1"/>
    </source>
</evidence>
<evidence type="ECO:0000313" key="3">
    <source>
        <dbReference type="Proteomes" id="UP001054889"/>
    </source>
</evidence>
<feature type="compositionally biased region" description="Low complexity" evidence="1">
    <location>
        <begin position="67"/>
        <end position="79"/>
    </location>
</feature>
<feature type="compositionally biased region" description="Low complexity" evidence="1">
    <location>
        <begin position="87"/>
        <end position="102"/>
    </location>
</feature>
<organism evidence="2 3">
    <name type="scientific">Eleusine coracana subsp. coracana</name>
    <dbReference type="NCBI Taxonomy" id="191504"/>
    <lineage>
        <taxon>Eukaryota</taxon>
        <taxon>Viridiplantae</taxon>
        <taxon>Streptophyta</taxon>
        <taxon>Embryophyta</taxon>
        <taxon>Tracheophyta</taxon>
        <taxon>Spermatophyta</taxon>
        <taxon>Magnoliopsida</taxon>
        <taxon>Liliopsida</taxon>
        <taxon>Poales</taxon>
        <taxon>Poaceae</taxon>
        <taxon>PACMAD clade</taxon>
        <taxon>Chloridoideae</taxon>
        <taxon>Cynodonteae</taxon>
        <taxon>Eleusininae</taxon>
        <taxon>Eleusine</taxon>
    </lineage>
</organism>
<accession>A0AAV5BYC0</accession>
<comment type="caution">
    <text evidence="2">The sequence shown here is derived from an EMBL/GenBank/DDBJ whole genome shotgun (WGS) entry which is preliminary data.</text>
</comment>
<dbReference type="EMBL" id="BQKI01000003">
    <property type="protein sequence ID" value="GJM90754.1"/>
    <property type="molecule type" value="Genomic_DNA"/>
</dbReference>
<dbReference type="AlphaFoldDB" id="A0AAV5BYC0"/>
<proteinExistence type="predicted"/>